<evidence type="ECO:0000313" key="2">
    <source>
        <dbReference type="Proteomes" id="UP000832041"/>
    </source>
</evidence>
<accession>A0ABY4L151</accession>
<keyword evidence="2" id="KW-1185">Reference proteome</keyword>
<organism evidence="1 2">
    <name type="scientific">Thermobifida alba</name>
    <name type="common">Thermomonospora alba</name>
    <dbReference type="NCBI Taxonomy" id="53522"/>
    <lineage>
        <taxon>Bacteria</taxon>
        <taxon>Bacillati</taxon>
        <taxon>Actinomycetota</taxon>
        <taxon>Actinomycetes</taxon>
        <taxon>Streptosporangiales</taxon>
        <taxon>Nocardiopsidaceae</taxon>
        <taxon>Thermobifida</taxon>
    </lineage>
</organism>
<dbReference type="EMBL" id="CP051627">
    <property type="protein sequence ID" value="UPT20661.1"/>
    <property type="molecule type" value="Genomic_DNA"/>
</dbReference>
<dbReference type="Proteomes" id="UP000832041">
    <property type="component" value="Chromosome"/>
</dbReference>
<protein>
    <submittedName>
        <fullName evidence="1">Uncharacterized protein</fullName>
    </submittedName>
</protein>
<name>A0ABY4L151_THEAE</name>
<reference evidence="1 2" key="1">
    <citation type="submission" date="2020-04" db="EMBL/GenBank/DDBJ databases">
        <title>Thermobifida alba genome sequencing and assembly.</title>
        <authorList>
            <person name="Luzics S."/>
            <person name="Horvath B."/>
            <person name="Nagy I."/>
            <person name="Toth A."/>
            <person name="Nagy I."/>
            <person name="Kukolya J."/>
        </authorList>
    </citation>
    <scope>NUCLEOTIDE SEQUENCE [LARGE SCALE GENOMIC DNA]</scope>
    <source>
        <strain evidence="1 2">DSM 43795</strain>
    </source>
</reference>
<gene>
    <name evidence="1" type="ORF">FOF52_06520</name>
</gene>
<evidence type="ECO:0000313" key="1">
    <source>
        <dbReference type="EMBL" id="UPT20661.1"/>
    </source>
</evidence>
<dbReference type="RefSeq" id="WP_248592941.1">
    <property type="nucleotide sequence ID" value="NZ_BAABEB010000012.1"/>
</dbReference>
<sequence length="84" mass="8821">MLVGTKLGVETGQGELDVVVGAQTEGEEVVVDLLEPFGALGVLPDPFGEPRPQFFELGASSLGGLVVTFVDRLIALADRTLHDD</sequence>
<proteinExistence type="predicted"/>